<dbReference type="FunFam" id="3.90.1150.10:FF:000014">
    <property type="entry name" value="Probable glycine dehydrogenase (decarboxylating) subunit 2"/>
    <property type="match status" value="1"/>
</dbReference>
<dbReference type="GO" id="GO:0030170">
    <property type="term" value="F:pyridoxal phosphate binding"/>
    <property type="evidence" value="ECO:0007669"/>
    <property type="project" value="TreeGrafter"/>
</dbReference>
<dbReference type="EMBL" id="DRXG01000051">
    <property type="protein sequence ID" value="HHN52175.1"/>
    <property type="molecule type" value="Genomic_DNA"/>
</dbReference>
<dbReference type="SUPFAM" id="SSF53383">
    <property type="entry name" value="PLP-dependent transferases"/>
    <property type="match status" value="1"/>
</dbReference>
<evidence type="ECO:0000259" key="7">
    <source>
        <dbReference type="Pfam" id="PF21478"/>
    </source>
</evidence>
<keyword evidence="2 5" id="KW-0663">Pyridoxal phosphate</keyword>
<evidence type="ECO:0000256" key="5">
    <source>
        <dbReference type="HAMAP-Rule" id="MF_00713"/>
    </source>
</evidence>
<dbReference type="FunFam" id="3.40.640.10:FF:000224">
    <property type="entry name" value="Probable glycine dehydrogenase (decarboxylating) subunit 2"/>
    <property type="match status" value="1"/>
</dbReference>
<keyword evidence="3 5" id="KW-0560">Oxidoreductase</keyword>
<organism evidence="8">
    <name type="scientific">Caldiarchaeum subterraneum</name>
    <dbReference type="NCBI Taxonomy" id="311458"/>
    <lineage>
        <taxon>Archaea</taxon>
        <taxon>Nitrososphaerota</taxon>
        <taxon>Candidatus Caldarchaeales</taxon>
        <taxon>Candidatus Caldarchaeaceae</taxon>
        <taxon>Candidatus Caldarchaeum</taxon>
    </lineage>
</organism>
<feature type="domain" description="Glycine cleavage system P-protein N-terminal" evidence="6">
    <location>
        <begin position="42"/>
        <end position="310"/>
    </location>
</feature>
<dbReference type="Gene3D" id="3.90.1150.10">
    <property type="entry name" value="Aspartate Aminotransferase, domain 1"/>
    <property type="match status" value="1"/>
</dbReference>
<evidence type="ECO:0000256" key="3">
    <source>
        <dbReference type="ARBA" id="ARBA00023002"/>
    </source>
</evidence>
<accession>A0A7J3WBT1</accession>
<dbReference type="PANTHER" id="PTHR11773">
    <property type="entry name" value="GLYCINE DEHYDROGENASE, DECARBOXYLATING"/>
    <property type="match status" value="1"/>
</dbReference>
<comment type="caution">
    <text evidence="8">The sequence shown here is derived from an EMBL/GenBank/DDBJ whole genome shotgun (WGS) entry which is preliminary data.</text>
</comment>
<dbReference type="NCBIfam" id="NF003346">
    <property type="entry name" value="PRK04366.1"/>
    <property type="match status" value="1"/>
</dbReference>
<dbReference type="InterPro" id="IPR049315">
    <property type="entry name" value="GDC-P_N"/>
</dbReference>
<dbReference type="InterPro" id="IPR020581">
    <property type="entry name" value="GDC_P"/>
</dbReference>
<gene>
    <name evidence="5" type="primary">gcvPB</name>
    <name evidence="8" type="ORF">ENM30_02550</name>
</gene>
<evidence type="ECO:0000256" key="4">
    <source>
        <dbReference type="ARBA" id="ARBA00049026"/>
    </source>
</evidence>
<evidence type="ECO:0000256" key="1">
    <source>
        <dbReference type="ARBA" id="ARBA00001933"/>
    </source>
</evidence>
<dbReference type="InterPro" id="IPR023012">
    <property type="entry name" value="GcvPB"/>
</dbReference>
<dbReference type="GO" id="GO:0005829">
    <property type="term" value="C:cytosol"/>
    <property type="evidence" value="ECO:0007669"/>
    <property type="project" value="TreeGrafter"/>
</dbReference>
<dbReference type="HAMAP" id="MF_00713">
    <property type="entry name" value="GcvPB"/>
    <property type="match status" value="1"/>
</dbReference>
<comment type="similarity">
    <text evidence="5">Belongs to the GcvP family. C-terminal subunit subfamily.</text>
</comment>
<dbReference type="InterPro" id="IPR015422">
    <property type="entry name" value="PyrdxlP-dep_Trfase_small"/>
</dbReference>
<proteinExistence type="inferred from homology"/>
<comment type="subunit">
    <text evidence="5">The glycine cleavage system is composed of four proteins: P, T, L and H. In this organism, the P 'protein' is a heterodimer of two subunits.</text>
</comment>
<dbReference type="GO" id="GO:0016594">
    <property type="term" value="F:glycine binding"/>
    <property type="evidence" value="ECO:0007669"/>
    <property type="project" value="TreeGrafter"/>
</dbReference>
<dbReference type="PANTHER" id="PTHR11773:SF1">
    <property type="entry name" value="GLYCINE DEHYDROGENASE (DECARBOXYLATING), MITOCHONDRIAL"/>
    <property type="match status" value="1"/>
</dbReference>
<comment type="catalytic activity">
    <reaction evidence="4 5">
        <text>N(6)-[(R)-lipoyl]-L-lysyl-[glycine-cleavage complex H protein] + glycine + H(+) = N(6)-[(R)-S(8)-aminomethyldihydrolipoyl]-L-lysyl-[glycine-cleavage complex H protein] + CO2</text>
        <dbReference type="Rhea" id="RHEA:24304"/>
        <dbReference type="Rhea" id="RHEA-COMP:10494"/>
        <dbReference type="Rhea" id="RHEA-COMP:10495"/>
        <dbReference type="ChEBI" id="CHEBI:15378"/>
        <dbReference type="ChEBI" id="CHEBI:16526"/>
        <dbReference type="ChEBI" id="CHEBI:57305"/>
        <dbReference type="ChEBI" id="CHEBI:83099"/>
        <dbReference type="ChEBI" id="CHEBI:83143"/>
        <dbReference type="EC" id="1.4.4.2"/>
    </reaction>
</comment>
<dbReference type="EC" id="1.4.4.2" evidence="5"/>
<dbReference type="GO" id="GO:0019464">
    <property type="term" value="P:glycine decarboxylation via glycine cleavage system"/>
    <property type="evidence" value="ECO:0007669"/>
    <property type="project" value="UniProtKB-UniRule"/>
</dbReference>
<reference evidence="8" key="1">
    <citation type="journal article" date="2020" name="mSystems">
        <title>Genome- and Community-Level Interaction Insights into Carbon Utilization and Element Cycling Functions of Hydrothermarchaeota in Hydrothermal Sediment.</title>
        <authorList>
            <person name="Zhou Z."/>
            <person name="Liu Y."/>
            <person name="Xu W."/>
            <person name="Pan J."/>
            <person name="Luo Z.H."/>
            <person name="Li M."/>
        </authorList>
    </citation>
    <scope>NUCLEOTIDE SEQUENCE [LARGE SCALE GENOMIC DNA]</scope>
    <source>
        <strain evidence="8">SpSt-1073</strain>
    </source>
</reference>
<sequence>MYRQACWDEKLVYELSRPGVTGFTTPINPQEVREAGERSLGKVPKNLLRDSLNLPELSELTVMRHFTRLSQMNYSISTGFYPLGSCTMKYNPVVNNQLAELVADIHPLQPAETVQGCLEILYNLEQALKTLTGMDAFSMVPAAGAHGELVGCLIIRAYHSEKEGKPRPKIIVPDSAHGTNPASAAMAGFEVSVVRTREDGCVDLEMLEKMVDGDIAGIMLTNPNTIGLFEKDIEEIVRIMHQNDSLLYYDGANLNAIVGVARPGDMGFDIVHLNLHKTFSTPHGGGGPGAGPVGVVAKLAKYLPPPRVVKNSEGRFVLEDGGSSSIGPVKLFTGNFAVLLRAYAYILAMGGEGLRRAALYAVTSSNYLLSKVRQLRGVTLPFDPSRPRKHEFVVSLAKLRKETGLGALEVAKRLLDYGVHAPTIYFPLIVEEAFMVEPTETESKETLDNFYEVLSKVVQECYESPELVKSAPHNTAVGRINEAKASHPIHLTLSMRMKKRKQNEQNTSA</sequence>
<dbReference type="GO" id="GO:0004375">
    <property type="term" value="F:glycine dehydrogenase (decarboxylating) activity"/>
    <property type="evidence" value="ECO:0007669"/>
    <property type="project" value="UniProtKB-EC"/>
</dbReference>
<dbReference type="InterPro" id="IPR015424">
    <property type="entry name" value="PyrdxlP-dep_Trfase"/>
</dbReference>
<dbReference type="Gene3D" id="3.40.640.10">
    <property type="entry name" value="Type I PLP-dependent aspartate aminotransferase-like (Major domain)"/>
    <property type="match status" value="1"/>
</dbReference>
<dbReference type="Pfam" id="PF02347">
    <property type="entry name" value="GDC-P"/>
    <property type="match status" value="1"/>
</dbReference>
<name>A0A7J3WBT1_CALS0</name>
<evidence type="ECO:0000313" key="8">
    <source>
        <dbReference type="EMBL" id="HHN52175.1"/>
    </source>
</evidence>
<dbReference type="Gene3D" id="6.20.440.10">
    <property type="match status" value="1"/>
</dbReference>
<dbReference type="GO" id="GO:0005960">
    <property type="term" value="C:glycine cleavage complex"/>
    <property type="evidence" value="ECO:0007669"/>
    <property type="project" value="TreeGrafter"/>
</dbReference>
<dbReference type="Pfam" id="PF21478">
    <property type="entry name" value="GcvP2_C"/>
    <property type="match status" value="1"/>
</dbReference>
<comment type="function">
    <text evidence="5">The glycine cleavage system catalyzes the degradation of glycine. The P protein binds the alpha-amino group of glycine through its pyridoxal phosphate cofactor; CO(2) is released and the remaining methylamine moiety is then transferred to the lipoamide cofactor of the H protein.</text>
</comment>
<evidence type="ECO:0000259" key="6">
    <source>
        <dbReference type="Pfam" id="PF02347"/>
    </source>
</evidence>
<dbReference type="InterPro" id="IPR015421">
    <property type="entry name" value="PyrdxlP-dep_Trfase_major"/>
</dbReference>
<dbReference type="AlphaFoldDB" id="A0A7J3WBT1"/>
<feature type="domain" description="Glycine dehydrogenase C-terminal" evidence="7">
    <location>
        <begin position="359"/>
        <end position="463"/>
    </location>
</feature>
<dbReference type="InterPro" id="IPR049316">
    <property type="entry name" value="GDC-P_C"/>
</dbReference>
<evidence type="ECO:0000256" key="2">
    <source>
        <dbReference type="ARBA" id="ARBA00022898"/>
    </source>
</evidence>
<feature type="modified residue" description="N6-(pyridoxal phosphate)lysine" evidence="5">
    <location>
        <position position="277"/>
    </location>
</feature>
<protein>
    <recommendedName>
        <fullName evidence="5">Probable glycine dehydrogenase (decarboxylating) subunit 2</fullName>
        <ecNumber evidence="5">1.4.4.2</ecNumber>
    </recommendedName>
    <alternativeName>
        <fullName evidence="5">Glycine cleavage system P-protein subunit 2</fullName>
    </alternativeName>
    <alternativeName>
        <fullName evidence="5">Glycine decarboxylase subunit 2</fullName>
    </alternativeName>
    <alternativeName>
        <fullName evidence="5">Glycine dehydrogenase (aminomethyl-transferring) subunit 2</fullName>
    </alternativeName>
</protein>
<comment type="cofactor">
    <cofactor evidence="1 5">
        <name>pyridoxal 5'-phosphate</name>
        <dbReference type="ChEBI" id="CHEBI:597326"/>
    </cofactor>
</comment>